<sequence length="72" mass="7669">MKFSLIASFVFLALGSAELRTFFPQLSSAPLGQKVRRQTQPSVEDAAMSDANGNAVNFDTAGVNMAMKNSGQ</sequence>
<accession>A0ABR1QYD3</accession>
<keyword evidence="3" id="KW-1185">Reference proteome</keyword>
<keyword evidence="1" id="KW-0732">Signal</keyword>
<evidence type="ECO:0000256" key="1">
    <source>
        <dbReference type="SAM" id="SignalP"/>
    </source>
</evidence>
<proteinExistence type="predicted"/>
<dbReference type="GeneID" id="92071261"/>
<feature type="signal peptide" evidence="1">
    <location>
        <begin position="1"/>
        <end position="17"/>
    </location>
</feature>
<comment type="caution">
    <text evidence="2">The sequence shown here is derived from an EMBL/GenBank/DDBJ whole genome shotgun (WGS) entry which is preliminary data.</text>
</comment>
<organism evidence="2 3">
    <name type="scientific">Apiospora aurea</name>
    <dbReference type="NCBI Taxonomy" id="335848"/>
    <lineage>
        <taxon>Eukaryota</taxon>
        <taxon>Fungi</taxon>
        <taxon>Dikarya</taxon>
        <taxon>Ascomycota</taxon>
        <taxon>Pezizomycotina</taxon>
        <taxon>Sordariomycetes</taxon>
        <taxon>Xylariomycetidae</taxon>
        <taxon>Amphisphaeriales</taxon>
        <taxon>Apiosporaceae</taxon>
        <taxon>Apiospora</taxon>
    </lineage>
</organism>
<reference evidence="2 3" key="1">
    <citation type="submission" date="2023-01" db="EMBL/GenBank/DDBJ databases">
        <title>Analysis of 21 Apiospora genomes using comparative genomics revels a genus with tremendous synthesis potential of carbohydrate active enzymes and secondary metabolites.</title>
        <authorList>
            <person name="Sorensen T."/>
        </authorList>
    </citation>
    <scope>NUCLEOTIDE SEQUENCE [LARGE SCALE GENOMIC DNA]</scope>
    <source>
        <strain evidence="2 3">CBS 24483</strain>
    </source>
</reference>
<dbReference type="Proteomes" id="UP001391051">
    <property type="component" value="Unassembled WGS sequence"/>
</dbReference>
<protein>
    <submittedName>
        <fullName evidence="2">Uncharacterized protein</fullName>
    </submittedName>
</protein>
<gene>
    <name evidence="2" type="ORF">PG986_001977</name>
</gene>
<dbReference type="RefSeq" id="XP_066707092.1">
    <property type="nucleotide sequence ID" value="XM_066838199.1"/>
</dbReference>
<feature type="chain" id="PRO_5045948260" evidence="1">
    <location>
        <begin position="18"/>
        <end position="72"/>
    </location>
</feature>
<evidence type="ECO:0000313" key="2">
    <source>
        <dbReference type="EMBL" id="KAK7967700.1"/>
    </source>
</evidence>
<name>A0ABR1QYD3_9PEZI</name>
<dbReference type="EMBL" id="JAQQWE010000001">
    <property type="protein sequence ID" value="KAK7967700.1"/>
    <property type="molecule type" value="Genomic_DNA"/>
</dbReference>
<evidence type="ECO:0000313" key="3">
    <source>
        <dbReference type="Proteomes" id="UP001391051"/>
    </source>
</evidence>